<dbReference type="PANTHER" id="PTHR42794:SF1">
    <property type="entry name" value="HEMIN IMPORT ATP-BINDING PROTEIN HMUV"/>
    <property type="match status" value="1"/>
</dbReference>
<dbReference type="Gene3D" id="3.40.50.300">
    <property type="entry name" value="P-loop containing nucleotide triphosphate hydrolases"/>
    <property type="match status" value="1"/>
</dbReference>
<organism evidence="8 9">
    <name type="scientific">Roseibium suaedae</name>
    <dbReference type="NCBI Taxonomy" id="735517"/>
    <lineage>
        <taxon>Bacteria</taxon>
        <taxon>Pseudomonadati</taxon>
        <taxon>Pseudomonadota</taxon>
        <taxon>Alphaproteobacteria</taxon>
        <taxon>Hyphomicrobiales</taxon>
        <taxon>Stappiaceae</taxon>
        <taxon>Roseibium</taxon>
    </lineage>
</organism>
<protein>
    <submittedName>
        <fullName evidence="8">Iron complex transport system ATP-binding protein</fullName>
    </submittedName>
</protein>
<dbReference type="STRING" id="735517.SAMN05444272_1529"/>
<gene>
    <name evidence="8" type="ORF">SAMN05444272_1529</name>
</gene>
<keyword evidence="5" id="KW-1278">Translocase</keyword>
<dbReference type="OrthoDB" id="9805601at2"/>
<evidence type="ECO:0000256" key="5">
    <source>
        <dbReference type="ARBA" id="ARBA00022967"/>
    </source>
</evidence>
<feature type="domain" description="ABC transporter" evidence="7">
    <location>
        <begin position="2"/>
        <end position="241"/>
    </location>
</feature>
<keyword evidence="4 8" id="KW-0067">ATP-binding</keyword>
<dbReference type="NCBIfam" id="NF010068">
    <property type="entry name" value="PRK13548.1"/>
    <property type="match status" value="1"/>
</dbReference>
<dbReference type="InterPro" id="IPR003593">
    <property type="entry name" value="AAA+_ATPase"/>
</dbReference>
<evidence type="ECO:0000259" key="7">
    <source>
        <dbReference type="PROSITE" id="PS50893"/>
    </source>
</evidence>
<dbReference type="GO" id="GO:0005524">
    <property type="term" value="F:ATP binding"/>
    <property type="evidence" value="ECO:0007669"/>
    <property type="project" value="UniProtKB-KW"/>
</dbReference>
<dbReference type="Proteomes" id="UP000186002">
    <property type="component" value="Unassembled WGS sequence"/>
</dbReference>
<dbReference type="InterPro" id="IPR027417">
    <property type="entry name" value="P-loop_NTPase"/>
</dbReference>
<evidence type="ECO:0000256" key="6">
    <source>
        <dbReference type="ARBA" id="ARBA00037066"/>
    </source>
</evidence>
<evidence type="ECO:0000256" key="3">
    <source>
        <dbReference type="ARBA" id="ARBA00022741"/>
    </source>
</evidence>
<dbReference type="PROSITE" id="PS50893">
    <property type="entry name" value="ABC_TRANSPORTER_2"/>
    <property type="match status" value="1"/>
</dbReference>
<keyword evidence="2" id="KW-0813">Transport</keyword>
<keyword evidence="9" id="KW-1185">Reference proteome</keyword>
<sequence length="262" mass="28053">MLSASALQVHIGRRAIVSGVLFEARAGEITAIIGPNGSGKSTLLRGLTGDLPYLGRACLNGQEIRDMPQQMLARHRGVLPQHSTCSFPLTVREVVRLGATQRSHAGALSEGELIARALASVDLSGFEGRPYHDLSGGEQQRVQLARVLCQIFEPKVDGAPRWLFLDEPVSSLDIRHQLQVMDVARAYAEAGGGVVAVLHDLNLTAMYADQVLALKNGRLVATGAPDETLTTALIRDLYECDLSVGTVPSGHKPFILPHGARA</sequence>
<evidence type="ECO:0000256" key="2">
    <source>
        <dbReference type="ARBA" id="ARBA00022448"/>
    </source>
</evidence>
<evidence type="ECO:0000256" key="1">
    <source>
        <dbReference type="ARBA" id="ARBA00005417"/>
    </source>
</evidence>
<evidence type="ECO:0000256" key="4">
    <source>
        <dbReference type="ARBA" id="ARBA00022840"/>
    </source>
</evidence>
<dbReference type="PANTHER" id="PTHR42794">
    <property type="entry name" value="HEMIN IMPORT ATP-BINDING PROTEIN HMUV"/>
    <property type="match status" value="1"/>
</dbReference>
<dbReference type="InterPro" id="IPR003439">
    <property type="entry name" value="ABC_transporter-like_ATP-bd"/>
</dbReference>
<comment type="function">
    <text evidence="6">Part of the ABC transporter complex HmuTUV involved in hemin import. Responsible for energy coupling to the transport system.</text>
</comment>
<evidence type="ECO:0000313" key="9">
    <source>
        <dbReference type="Proteomes" id="UP000186002"/>
    </source>
</evidence>
<reference evidence="8 9" key="1">
    <citation type="submission" date="2016-11" db="EMBL/GenBank/DDBJ databases">
        <authorList>
            <person name="Jaros S."/>
            <person name="Januszkiewicz K."/>
            <person name="Wedrychowicz H."/>
        </authorList>
    </citation>
    <scope>NUCLEOTIDE SEQUENCE [LARGE SCALE GENOMIC DNA]</scope>
    <source>
        <strain evidence="8 9">DSM 22153</strain>
    </source>
</reference>
<dbReference type="SUPFAM" id="SSF52540">
    <property type="entry name" value="P-loop containing nucleoside triphosphate hydrolases"/>
    <property type="match status" value="1"/>
</dbReference>
<dbReference type="CDD" id="cd03214">
    <property type="entry name" value="ABC_Iron-Siderophores_B12_Hemin"/>
    <property type="match status" value="1"/>
</dbReference>
<accession>A0A1M7F848</accession>
<dbReference type="AlphaFoldDB" id="A0A1M7F848"/>
<dbReference type="RefSeq" id="WP_073011400.1">
    <property type="nucleotide sequence ID" value="NZ_FRBW01000002.1"/>
</dbReference>
<dbReference type="Pfam" id="PF00005">
    <property type="entry name" value="ABC_tran"/>
    <property type="match status" value="1"/>
</dbReference>
<keyword evidence="3" id="KW-0547">Nucleotide-binding</keyword>
<name>A0A1M7F848_9HYPH</name>
<dbReference type="InterPro" id="IPR017871">
    <property type="entry name" value="ABC_transporter-like_CS"/>
</dbReference>
<dbReference type="GO" id="GO:0016887">
    <property type="term" value="F:ATP hydrolysis activity"/>
    <property type="evidence" value="ECO:0007669"/>
    <property type="project" value="InterPro"/>
</dbReference>
<dbReference type="SMART" id="SM00382">
    <property type="entry name" value="AAA"/>
    <property type="match status" value="1"/>
</dbReference>
<comment type="similarity">
    <text evidence="1">Belongs to the ABC transporter superfamily.</text>
</comment>
<dbReference type="EMBL" id="FRBW01000002">
    <property type="protein sequence ID" value="SHM00145.1"/>
    <property type="molecule type" value="Genomic_DNA"/>
</dbReference>
<dbReference type="PROSITE" id="PS00211">
    <property type="entry name" value="ABC_TRANSPORTER_1"/>
    <property type="match status" value="1"/>
</dbReference>
<proteinExistence type="inferred from homology"/>
<evidence type="ECO:0000313" key="8">
    <source>
        <dbReference type="EMBL" id="SHM00145.1"/>
    </source>
</evidence>